<keyword evidence="6" id="KW-1003">Cell membrane</keyword>
<evidence type="ECO:0000256" key="10">
    <source>
        <dbReference type="ARBA" id="ARBA00023018"/>
    </source>
</evidence>
<keyword evidence="12 22" id="KW-0472">Membrane</keyword>
<evidence type="ECO:0000256" key="3">
    <source>
        <dbReference type="ARBA" id="ARBA00007242"/>
    </source>
</evidence>
<dbReference type="PROSITE" id="PS00980">
    <property type="entry name" value="G_PROTEIN_RECEP_F3_2"/>
    <property type="match status" value="1"/>
</dbReference>
<dbReference type="InterPro" id="IPR028082">
    <property type="entry name" value="Peripla_BP_I"/>
</dbReference>
<sequence>MLSVVLRPKVWASSAHYWPLHMLLLELLIPGILPNISRLPPPAKREIILDGDLVIGGLFPVHQKGDGTEDCGKINEARGIQRLEAMLLALDEINASDHILPGLQLGAHILDTCSKDTYALEQSLDFVRASLTKVHDPGFICPDGSRPVQNEVPLAISGVIGGSYSDVSIQGRVHLRVERRLALPVTGPRTRCGKDEEPERALSYCVSVFTEKNQPRIERETAIIVKSLMLGARVANLLRLFQIPQISYASTSSKLSDKSRYDYFARTVPPDFYQAKAMAEILRFYNWSYVSTVASEGDYGETGIDAFQLEARTHQICIATSAKVSRSMNRQGYDNVIRSLQQKSNAKVVILFTRSEDARELLVAAARMNATFTWVASDGWGAQESVVRGSETAAERAFTIELASYPIREFEDYFTKLNPYTNTRNPWFKEFWEHRFGCSLQEPGCSENSLRDGRFEQESKIMFVVNAVYAMAYALHNMRQATCSNETKVCDAMKPGNGKRFYKEFILKTKFEAPFRPADTQNMVRFDSFGDSISRYNIFHYHKEDGKFVYRKVGYWDQNLTLNTSMIPWRDSVTPTSQCSDPCRKNEVKSMQPGDVCCWICIPCQAYQYLHDEFTCADCSFGQWPLDNLTGCYDLPEEYIRWEDAWAIGPVTISCLGIMCTLSVLGLFLKHINTPVVKASGRELSYILLLGVLMCYLMTFIYIAKPSTAVCTLRRLGLGTSFAVCYSALLTKTNRIARIFSGVKDGAQRPRFISPASQVAICCILISCQLLVAVIWLLVEVPGVRKEVSPERRNVVTLKCSSRDTSMLMSLTYNCILIILCTVYAFKTRKCPENFNEAKFIGFTMYTTCIIWLAFQPIFYVTASDYRVQTTTMCISVSLSGSVVLGCLFAPKVHIILFQPQKNVTSLRVTTNRFSATVSATASAPSSSYSKGSASNYVPAVCNGREVVDSTTSSL</sequence>
<feature type="transmembrane region" description="Helical" evidence="22">
    <location>
        <begin position="838"/>
        <end position="855"/>
    </location>
</feature>
<evidence type="ECO:0000256" key="7">
    <source>
        <dbReference type="ARBA" id="ARBA00022692"/>
    </source>
</evidence>
<evidence type="ECO:0000313" key="26">
    <source>
        <dbReference type="Proteomes" id="UP001219934"/>
    </source>
</evidence>
<keyword evidence="16" id="KW-0807">Transducer</keyword>
<keyword evidence="9 22" id="KW-1133">Transmembrane helix</keyword>
<dbReference type="GO" id="GO:0030425">
    <property type="term" value="C:dendrite"/>
    <property type="evidence" value="ECO:0007669"/>
    <property type="project" value="UniProtKB-SubCell"/>
</dbReference>
<dbReference type="GO" id="GO:0004930">
    <property type="term" value="F:G protein-coupled receptor activity"/>
    <property type="evidence" value="ECO:0007669"/>
    <property type="project" value="UniProtKB-KW"/>
</dbReference>
<evidence type="ECO:0000256" key="2">
    <source>
        <dbReference type="ARBA" id="ARBA00004651"/>
    </source>
</evidence>
<keyword evidence="26" id="KW-1185">Reference proteome</keyword>
<evidence type="ECO:0000256" key="19">
    <source>
        <dbReference type="ARBA" id="ARBA00034103"/>
    </source>
</evidence>
<dbReference type="CDD" id="cd15447">
    <property type="entry name" value="7tmC_mGluR2"/>
    <property type="match status" value="1"/>
</dbReference>
<evidence type="ECO:0000256" key="8">
    <source>
        <dbReference type="ARBA" id="ARBA00022729"/>
    </source>
</evidence>
<organism evidence="25 26">
    <name type="scientific">Pogonophryne albipinna</name>
    <dbReference type="NCBI Taxonomy" id="1090488"/>
    <lineage>
        <taxon>Eukaryota</taxon>
        <taxon>Metazoa</taxon>
        <taxon>Chordata</taxon>
        <taxon>Craniata</taxon>
        <taxon>Vertebrata</taxon>
        <taxon>Euteleostomi</taxon>
        <taxon>Actinopterygii</taxon>
        <taxon>Neopterygii</taxon>
        <taxon>Teleostei</taxon>
        <taxon>Neoteleostei</taxon>
        <taxon>Acanthomorphata</taxon>
        <taxon>Eupercaria</taxon>
        <taxon>Perciformes</taxon>
        <taxon>Notothenioidei</taxon>
        <taxon>Pogonophryne</taxon>
    </lineage>
</organism>
<keyword evidence="10" id="KW-0770">Synapse</keyword>
<feature type="transmembrane region" description="Helical" evidence="22">
    <location>
        <begin position="875"/>
        <end position="898"/>
    </location>
</feature>
<evidence type="ECO:0000256" key="16">
    <source>
        <dbReference type="ARBA" id="ARBA00023224"/>
    </source>
</evidence>
<dbReference type="InterPro" id="IPR038550">
    <property type="entry name" value="GPCR_3_9-Cys_sf"/>
</dbReference>
<evidence type="ECO:0000256" key="13">
    <source>
        <dbReference type="ARBA" id="ARBA00023157"/>
    </source>
</evidence>
<feature type="transmembrane region" description="Helical" evidence="22">
    <location>
        <begin position="684"/>
        <end position="703"/>
    </location>
</feature>
<feature type="transmembrane region" description="Helical" evidence="22">
    <location>
        <begin position="645"/>
        <end position="672"/>
    </location>
</feature>
<dbReference type="FunFam" id="3.40.50.2300:FF:000029">
    <property type="entry name" value="Metabotropic glutamate receptor 3"/>
    <property type="match status" value="1"/>
</dbReference>
<dbReference type="Gene3D" id="2.10.50.30">
    <property type="entry name" value="GPCR, family 3, nine cysteines domain"/>
    <property type="match status" value="1"/>
</dbReference>
<proteinExistence type="inferred from homology"/>
<evidence type="ECO:0000256" key="14">
    <source>
        <dbReference type="ARBA" id="ARBA00023170"/>
    </source>
</evidence>
<keyword evidence="11" id="KW-0297">G-protein coupled receptor</keyword>
<dbReference type="Gene3D" id="3.40.50.2300">
    <property type="match status" value="3"/>
</dbReference>
<evidence type="ECO:0000256" key="23">
    <source>
        <dbReference type="SAM" id="SignalP"/>
    </source>
</evidence>
<comment type="subcellular location">
    <subcellularLocation>
        <location evidence="2">Cell membrane</location>
        <topology evidence="2">Multi-pass membrane protein</topology>
    </subcellularLocation>
    <subcellularLocation>
        <location evidence="1">Cell projection</location>
        <location evidence="1">Dendrite</location>
    </subcellularLocation>
    <subcellularLocation>
        <location evidence="19">Synapse</location>
    </subcellularLocation>
</comment>
<dbReference type="Pfam" id="PF00003">
    <property type="entry name" value="7tm_3"/>
    <property type="match status" value="1"/>
</dbReference>
<dbReference type="PRINTS" id="PR00593">
    <property type="entry name" value="MTABOTROPICR"/>
</dbReference>
<comment type="similarity">
    <text evidence="3">Belongs to the G-protein coupled receptor 3 family.</text>
</comment>
<dbReference type="FunFam" id="2.10.50.30:FF:000001">
    <property type="entry name" value="metabotropic glutamate receptor 1"/>
    <property type="match status" value="1"/>
</dbReference>
<comment type="caution">
    <text evidence="25">The sequence shown here is derived from an EMBL/GenBank/DDBJ whole genome shotgun (WGS) entry which is preliminary data.</text>
</comment>
<protein>
    <recommendedName>
        <fullName evidence="21">Metabotropic glutamate receptor 2</fullName>
    </recommendedName>
    <alternativeName>
        <fullName evidence="5">Metabotropic glutamate receptor 3</fullName>
    </alternativeName>
</protein>
<reference evidence="25" key="1">
    <citation type="submission" date="2022-11" db="EMBL/GenBank/DDBJ databases">
        <title>Chromosome-level genome of Pogonophryne albipinna.</title>
        <authorList>
            <person name="Jo E."/>
        </authorList>
    </citation>
    <scope>NUCLEOTIDE SEQUENCE</scope>
    <source>
        <strain evidence="25">SGF0006</strain>
        <tissue evidence="25">Muscle</tissue>
    </source>
</reference>
<evidence type="ECO:0000256" key="17">
    <source>
        <dbReference type="ARBA" id="ARBA00023273"/>
    </source>
</evidence>
<dbReference type="PROSITE" id="PS00981">
    <property type="entry name" value="G_PROTEIN_RECEP_F3_3"/>
    <property type="match status" value="1"/>
</dbReference>
<feature type="signal peptide" evidence="23">
    <location>
        <begin position="1"/>
        <end position="34"/>
    </location>
</feature>
<keyword evidence="15" id="KW-0325">Glycoprotein</keyword>
<evidence type="ECO:0000259" key="24">
    <source>
        <dbReference type="PROSITE" id="PS50259"/>
    </source>
</evidence>
<dbReference type="AlphaFoldDB" id="A0AAD6FB21"/>
<evidence type="ECO:0000313" key="25">
    <source>
        <dbReference type="EMBL" id="KAJ4927330.1"/>
    </source>
</evidence>
<evidence type="ECO:0000256" key="4">
    <source>
        <dbReference type="ARBA" id="ARBA00011150"/>
    </source>
</evidence>
<evidence type="ECO:0000256" key="15">
    <source>
        <dbReference type="ARBA" id="ARBA00023180"/>
    </source>
</evidence>
<gene>
    <name evidence="25" type="ORF">JOQ06_015063</name>
</gene>
<evidence type="ECO:0000256" key="9">
    <source>
        <dbReference type="ARBA" id="ARBA00022989"/>
    </source>
</evidence>
<comment type="function">
    <text evidence="18">G-protein coupled receptor for glutamate. Ligand binding causes a conformation change that triggers signaling via guanine nucleotide-binding proteins (G proteins) and modulates the activity of down-stream effectors. Signaling inhibits adenylate cyclase activity.</text>
</comment>
<evidence type="ECO:0000256" key="22">
    <source>
        <dbReference type="SAM" id="Phobius"/>
    </source>
</evidence>
<dbReference type="InterPro" id="IPR017978">
    <property type="entry name" value="GPCR_3_C"/>
</dbReference>
<dbReference type="Pfam" id="PF07562">
    <property type="entry name" value="NCD3G"/>
    <property type="match status" value="1"/>
</dbReference>
<dbReference type="InterPro" id="IPR001234">
    <property type="entry name" value="GPCR_3_mGluR3"/>
</dbReference>
<dbReference type="GO" id="GO:0045202">
    <property type="term" value="C:synapse"/>
    <property type="evidence" value="ECO:0007669"/>
    <property type="project" value="UniProtKB-SubCell"/>
</dbReference>
<dbReference type="PRINTS" id="PR00248">
    <property type="entry name" value="GPCRMGR"/>
</dbReference>
<feature type="transmembrane region" description="Helical" evidence="22">
    <location>
        <begin position="752"/>
        <end position="779"/>
    </location>
</feature>
<evidence type="ECO:0000256" key="20">
    <source>
        <dbReference type="ARBA" id="ARBA00057394"/>
    </source>
</evidence>
<dbReference type="InterPro" id="IPR000162">
    <property type="entry name" value="GPCR_3_mtglu_rcpt"/>
</dbReference>
<dbReference type="InterPro" id="IPR011500">
    <property type="entry name" value="GPCR_3_9-Cys_dom"/>
</dbReference>
<keyword evidence="17" id="KW-0966">Cell projection</keyword>
<dbReference type="PRINTS" id="PR01053">
    <property type="entry name" value="MTABOTROPC3R"/>
</dbReference>
<dbReference type="PROSITE" id="PS00979">
    <property type="entry name" value="G_PROTEIN_RECEP_F3_1"/>
    <property type="match status" value="1"/>
</dbReference>
<keyword evidence="7 22" id="KW-0812">Transmembrane</keyword>
<dbReference type="SUPFAM" id="SSF53822">
    <property type="entry name" value="Periplasmic binding protein-like I"/>
    <property type="match status" value="2"/>
</dbReference>
<dbReference type="PROSITE" id="PS50259">
    <property type="entry name" value="G_PROTEIN_RECEP_F3_4"/>
    <property type="match status" value="1"/>
</dbReference>
<dbReference type="Pfam" id="PF01094">
    <property type="entry name" value="ANF_receptor"/>
    <property type="match status" value="2"/>
</dbReference>
<dbReference type="FunFam" id="3.40.50.2300:FF:001113">
    <property type="match status" value="1"/>
</dbReference>
<keyword evidence="8 23" id="KW-0732">Signal</keyword>
<feature type="chain" id="PRO_5042220042" description="Metabotropic glutamate receptor 2" evidence="23">
    <location>
        <begin position="35"/>
        <end position="955"/>
    </location>
</feature>
<dbReference type="GO" id="GO:0007216">
    <property type="term" value="P:G protein-coupled glutamate receptor signaling pathway"/>
    <property type="evidence" value="ECO:0007669"/>
    <property type="project" value="UniProtKB-ARBA"/>
</dbReference>
<dbReference type="EMBL" id="JAPTMU010000019">
    <property type="protein sequence ID" value="KAJ4927330.1"/>
    <property type="molecule type" value="Genomic_DNA"/>
</dbReference>
<dbReference type="InterPro" id="IPR000337">
    <property type="entry name" value="GPCR_3"/>
</dbReference>
<dbReference type="GO" id="GO:0005886">
    <property type="term" value="C:plasma membrane"/>
    <property type="evidence" value="ECO:0007669"/>
    <property type="project" value="UniProtKB-SubCell"/>
</dbReference>
<comment type="function">
    <text evidence="20">Dimeric G protein-coupled receptor which is activated by the excitatory neurotransmitter L-glutamate. Plays critical roles in modulating synaptic transmission and neuronal excitability. Upon activation by glutamate, inhibits presynaptic calcium channels, reducing further glutamate release and dampening excitatory signaling. Mechanistically, ligand binding causes a conformation change that triggers signaling via guanine nucleotide-binding proteins (G proteins) and modulates the activity of down-stream effectors, such as adenylate cyclase. May mediate suppression of neurotransmission or may be involved in synaptogenesis or synaptic stabilization.</text>
</comment>
<comment type="subunit">
    <text evidence="4">Interacts with TAMALIN.</text>
</comment>
<keyword evidence="14" id="KW-0675">Receptor</keyword>
<feature type="transmembrane region" description="Helical" evidence="22">
    <location>
        <begin position="807"/>
        <end position="826"/>
    </location>
</feature>
<evidence type="ECO:0000256" key="21">
    <source>
        <dbReference type="ARBA" id="ARBA00070135"/>
    </source>
</evidence>
<evidence type="ECO:0000256" key="6">
    <source>
        <dbReference type="ARBA" id="ARBA00022475"/>
    </source>
</evidence>
<evidence type="ECO:0000256" key="12">
    <source>
        <dbReference type="ARBA" id="ARBA00023136"/>
    </source>
</evidence>
<name>A0AAD6FB21_9TELE</name>
<evidence type="ECO:0000256" key="1">
    <source>
        <dbReference type="ARBA" id="ARBA00004279"/>
    </source>
</evidence>
<dbReference type="Proteomes" id="UP001219934">
    <property type="component" value="Unassembled WGS sequence"/>
</dbReference>
<feature type="domain" description="G-protein coupled receptors family 3 profile" evidence="24">
    <location>
        <begin position="646"/>
        <end position="912"/>
    </location>
</feature>
<evidence type="ECO:0000256" key="5">
    <source>
        <dbReference type="ARBA" id="ARBA00020281"/>
    </source>
</evidence>
<evidence type="ECO:0000256" key="11">
    <source>
        <dbReference type="ARBA" id="ARBA00023040"/>
    </source>
</evidence>
<evidence type="ECO:0000256" key="18">
    <source>
        <dbReference type="ARBA" id="ARBA00025645"/>
    </source>
</evidence>
<dbReference type="GO" id="GO:0008066">
    <property type="term" value="F:glutamate receptor activity"/>
    <property type="evidence" value="ECO:0007669"/>
    <property type="project" value="UniProtKB-ARBA"/>
</dbReference>
<dbReference type="InterPro" id="IPR001828">
    <property type="entry name" value="ANF_lig-bd_rcpt"/>
</dbReference>
<accession>A0AAD6FB21</accession>
<dbReference type="InterPro" id="IPR050726">
    <property type="entry name" value="mGluR"/>
</dbReference>
<dbReference type="PANTHER" id="PTHR24060">
    <property type="entry name" value="METABOTROPIC GLUTAMATE RECEPTOR"/>
    <property type="match status" value="1"/>
</dbReference>
<dbReference type="InterPro" id="IPR017979">
    <property type="entry name" value="GPCR_3_CS"/>
</dbReference>
<keyword evidence="13" id="KW-1015">Disulfide bond</keyword>